<feature type="chain" id="PRO_5046919220" evidence="1">
    <location>
        <begin position="20"/>
        <end position="152"/>
    </location>
</feature>
<dbReference type="RefSeq" id="WP_261745443.1">
    <property type="nucleotide sequence ID" value="NZ_CP104557.1"/>
</dbReference>
<keyword evidence="3" id="KW-1185">Reference proteome</keyword>
<evidence type="ECO:0000313" key="3">
    <source>
        <dbReference type="Proteomes" id="UP001064504"/>
    </source>
</evidence>
<sequence>MRHLPLLIMLLTPSLAIHALETQQAPPEQLHKLGSQLAAQAGNSQWQQLWQRTRAAGHLQATSGHAYFTVPHPLLPGLARQTLARADQVEALGNTLARYRRSFPDSVIGQLDGRPLNSLCLVIDWRTLPQSNASEPHAYLGSATLLKSYPCE</sequence>
<evidence type="ECO:0000313" key="2">
    <source>
        <dbReference type="EMBL" id="UXH42028.1"/>
    </source>
</evidence>
<dbReference type="Proteomes" id="UP001064504">
    <property type="component" value="Chromosome"/>
</dbReference>
<keyword evidence="1" id="KW-0732">Signal</keyword>
<gene>
    <name evidence="2" type="ORF">N5C08_11075</name>
</gene>
<evidence type="ECO:0000256" key="1">
    <source>
        <dbReference type="SAM" id="SignalP"/>
    </source>
</evidence>
<reference evidence="2" key="1">
    <citation type="submission" date="2022-09" db="EMBL/GenBank/DDBJ databases">
        <title>Complete genome sequence of Pseudomonas promysalinigenes strain RL-WG26, a newly isolated PGPR with the potential for plant salinity stress alleviation.</title>
        <authorList>
            <person name="Ren L."/>
            <person name="Wang G."/>
            <person name="Hu H."/>
        </authorList>
    </citation>
    <scope>NUCLEOTIDE SEQUENCE</scope>
    <source>
        <strain evidence="2">RL-WG26</strain>
    </source>
</reference>
<protein>
    <submittedName>
        <fullName evidence="2">Uncharacterized protein</fullName>
    </submittedName>
</protein>
<feature type="signal peptide" evidence="1">
    <location>
        <begin position="1"/>
        <end position="19"/>
    </location>
</feature>
<dbReference type="EMBL" id="CP104557">
    <property type="protein sequence ID" value="UXH42028.1"/>
    <property type="molecule type" value="Genomic_DNA"/>
</dbReference>
<name>A0ABY6ART4_9PSED</name>
<proteinExistence type="predicted"/>
<accession>A0ABY6ART4</accession>
<organism evidence="2 3">
    <name type="scientific">Pseudomonas promysalinigenes</name>
    <dbReference type="NCBI Taxonomy" id="485898"/>
    <lineage>
        <taxon>Bacteria</taxon>
        <taxon>Pseudomonadati</taxon>
        <taxon>Pseudomonadota</taxon>
        <taxon>Gammaproteobacteria</taxon>
        <taxon>Pseudomonadales</taxon>
        <taxon>Pseudomonadaceae</taxon>
        <taxon>Pseudomonas</taxon>
    </lineage>
</organism>